<comment type="similarity">
    <text evidence="1">Belongs to the LysR transcriptional regulatory family.</text>
</comment>
<dbReference type="InterPro" id="IPR036388">
    <property type="entry name" value="WH-like_DNA-bd_sf"/>
</dbReference>
<dbReference type="FunFam" id="1.10.10.10:FF:000001">
    <property type="entry name" value="LysR family transcriptional regulator"/>
    <property type="match status" value="1"/>
</dbReference>
<dbReference type="Proteomes" id="UP000030826">
    <property type="component" value="Unassembled WGS sequence"/>
</dbReference>
<keyword evidence="4" id="KW-0804">Transcription</keyword>
<dbReference type="SUPFAM" id="SSF53850">
    <property type="entry name" value="Periplasmic binding protein-like II"/>
    <property type="match status" value="1"/>
</dbReference>
<dbReference type="InterPro" id="IPR036390">
    <property type="entry name" value="WH_DNA-bd_sf"/>
</dbReference>
<keyword evidence="3" id="KW-0238">DNA-binding</keyword>
<dbReference type="AlphaFoldDB" id="A0A0B1Q130"/>
<dbReference type="GO" id="GO:0003700">
    <property type="term" value="F:DNA-binding transcription factor activity"/>
    <property type="evidence" value="ECO:0007669"/>
    <property type="project" value="InterPro"/>
</dbReference>
<dbReference type="PROSITE" id="PS50931">
    <property type="entry name" value="HTH_LYSR"/>
    <property type="match status" value="1"/>
</dbReference>
<evidence type="ECO:0000313" key="6">
    <source>
        <dbReference type="EMBL" id="KHJ53131.1"/>
    </source>
</evidence>
<name>A0A0B1Q130_9HYPH</name>
<evidence type="ECO:0000259" key="5">
    <source>
        <dbReference type="PROSITE" id="PS50931"/>
    </source>
</evidence>
<dbReference type="EMBL" id="JRFJ01000007">
    <property type="protein sequence ID" value="KHJ53131.1"/>
    <property type="molecule type" value="Genomic_DNA"/>
</dbReference>
<dbReference type="STRING" id="370622.LA66_19130"/>
<evidence type="ECO:0000256" key="4">
    <source>
        <dbReference type="ARBA" id="ARBA00023163"/>
    </source>
</evidence>
<proteinExistence type="inferred from homology"/>
<sequence>MTHIDSLKLFIRVVELGSITAGGRDVRMTPAVASNRIRALEQALGIQLFNRTTRKLKPTEAAQLYYEHARRIVDAVEEADAQMAGYAGRPRGTIRVAAPLVAGKIIVGPIIPAFADAYPDIELRVRLTDRTIDVFDDSLDLVFFLGELHDSGLSWAHIADCDRVICAAPSYIARHSAPERPEDLAAHNCLLLRYPRSTEYYWVLTGPDGPQKMLVKGSFDADDSGLLLEWARAGAGIVNRPRFEVAADLAAGRLVELLPRHAPPPARFGLLYPHSRMRNPKLKVFVDFAVREAKKAHQRLLSGGAA</sequence>
<evidence type="ECO:0000256" key="1">
    <source>
        <dbReference type="ARBA" id="ARBA00009437"/>
    </source>
</evidence>
<dbReference type="Pfam" id="PF00126">
    <property type="entry name" value="HTH_1"/>
    <property type="match status" value="1"/>
</dbReference>
<dbReference type="SUPFAM" id="SSF46785">
    <property type="entry name" value="Winged helix' DNA-binding domain"/>
    <property type="match status" value="1"/>
</dbReference>
<dbReference type="InterPro" id="IPR000847">
    <property type="entry name" value="LysR_HTH_N"/>
</dbReference>
<dbReference type="OrthoDB" id="9813056at2"/>
<protein>
    <submittedName>
        <fullName evidence="6">LysR family transcriptional regulator</fullName>
    </submittedName>
</protein>
<dbReference type="RefSeq" id="WP_039195750.1">
    <property type="nucleotide sequence ID" value="NZ_JRFJ01000007.1"/>
</dbReference>
<dbReference type="PANTHER" id="PTHR30537:SF5">
    <property type="entry name" value="HTH-TYPE TRANSCRIPTIONAL ACTIVATOR TTDR-RELATED"/>
    <property type="match status" value="1"/>
</dbReference>
<gene>
    <name evidence="6" type="ORF">LA66_19130</name>
</gene>
<dbReference type="InterPro" id="IPR058163">
    <property type="entry name" value="LysR-type_TF_proteobact-type"/>
</dbReference>
<feature type="domain" description="HTH lysR-type" evidence="5">
    <location>
        <begin position="1"/>
        <end position="59"/>
    </location>
</feature>
<dbReference type="PANTHER" id="PTHR30537">
    <property type="entry name" value="HTH-TYPE TRANSCRIPTIONAL REGULATOR"/>
    <property type="match status" value="1"/>
</dbReference>
<evidence type="ECO:0000256" key="3">
    <source>
        <dbReference type="ARBA" id="ARBA00023125"/>
    </source>
</evidence>
<evidence type="ECO:0000313" key="7">
    <source>
        <dbReference type="Proteomes" id="UP000030826"/>
    </source>
</evidence>
<dbReference type="CDD" id="cd08422">
    <property type="entry name" value="PBP2_CrgA_like"/>
    <property type="match status" value="1"/>
</dbReference>
<accession>A0A0B1Q130</accession>
<reference evidence="6 7" key="1">
    <citation type="submission" date="2014-09" db="EMBL/GenBank/DDBJ databases">
        <title>Isolation and characterization of Aurantimonas altamirensis ON-56566 from clinical sample following a dog bite.</title>
        <authorList>
            <person name="Eshaghi A."/>
            <person name="Li A."/>
            <person name="Shahinas D."/>
            <person name="Bahn P."/>
            <person name="Kus J.V."/>
            <person name="Patel S.N."/>
        </authorList>
    </citation>
    <scope>NUCLEOTIDE SEQUENCE [LARGE SCALE GENOMIC DNA]</scope>
    <source>
        <strain evidence="6 7">ON-56566</strain>
    </source>
</reference>
<dbReference type="Pfam" id="PF03466">
    <property type="entry name" value="LysR_substrate"/>
    <property type="match status" value="1"/>
</dbReference>
<keyword evidence="2" id="KW-0805">Transcription regulation</keyword>
<dbReference type="GO" id="GO:0003677">
    <property type="term" value="F:DNA binding"/>
    <property type="evidence" value="ECO:0007669"/>
    <property type="project" value="UniProtKB-KW"/>
</dbReference>
<dbReference type="InterPro" id="IPR005119">
    <property type="entry name" value="LysR_subst-bd"/>
</dbReference>
<evidence type="ECO:0000256" key="2">
    <source>
        <dbReference type="ARBA" id="ARBA00023015"/>
    </source>
</evidence>
<dbReference type="Gene3D" id="1.10.10.10">
    <property type="entry name" value="Winged helix-like DNA-binding domain superfamily/Winged helix DNA-binding domain"/>
    <property type="match status" value="1"/>
</dbReference>
<dbReference type="Gene3D" id="3.40.190.290">
    <property type="match status" value="1"/>
</dbReference>
<comment type="caution">
    <text evidence="6">The sequence shown here is derived from an EMBL/GenBank/DDBJ whole genome shotgun (WGS) entry which is preliminary data.</text>
</comment>
<organism evidence="6 7">
    <name type="scientific">Aureimonas altamirensis</name>
    <dbReference type="NCBI Taxonomy" id="370622"/>
    <lineage>
        <taxon>Bacteria</taxon>
        <taxon>Pseudomonadati</taxon>
        <taxon>Pseudomonadota</taxon>
        <taxon>Alphaproteobacteria</taxon>
        <taxon>Hyphomicrobiales</taxon>
        <taxon>Aurantimonadaceae</taxon>
        <taxon>Aureimonas</taxon>
    </lineage>
</organism>